<dbReference type="EMBL" id="QTJW01000032">
    <property type="protein sequence ID" value="RGD66899.1"/>
    <property type="molecule type" value="Genomic_DNA"/>
</dbReference>
<accession>A0A3E3DD49</accession>
<organism evidence="1 2">
    <name type="scientific">Hungatella hathewayi</name>
    <dbReference type="NCBI Taxonomy" id="154046"/>
    <lineage>
        <taxon>Bacteria</taxon>
        <taxon>Bacillati</taxon>
        <taxon>Bacillota</taxon>
        <taxon>Clostridia</taxon>
        <taxon>Lachnospirales</taxon>
        <taxon>Lachnospiraceae</taxon>
        <taxon>Hungatella</taxon>
    </lineage>
</organism>
<gene>
    <name evidence="1" type="ORF">DWX31_29885</name>
</gene>
<dbReference type="RefSeq" id="WP_025531092.1">
    <property type="nucleotide sequence ID" value="NZ_QTJW01000032.1"/>
</dbReference>
<dbReference type="Proteomes" id="UP000261023">
    <property type="component" value="Unassembled WGS sequence"/>
</dbReference>
<evidence type="ECO:0000313" key="1">
    <source>
        <dbReference type="EMBL" id="RGD66899.1"/>
    </source>
</evidence>
<dbReference type="OrthoDB" id="9812605at2"/>
<dbReference type="AlphaFoldDB" id="A0A3E3DD49"/>
<evidence type="ECO:0008006" key="3">
    <source>
        <dbReference type="Google" id="ProtNLM"/>
    </source>
</evidence>
<name>A0A3E3DD49_9FIRM</name>
<sequence>MDKVMIMLKDRPVLEIENYNCRILDYDLLPISLRYPGVNYDDVMHGWTENRTMNIGKTNAKKLLAGFRISQSNPYMIARLFHFASLSDCYWLKEEGEDLTWDQVSLFRNPLEKAVSATALLGVSKTFWPIIQKIHTPELTVQGMAAKAWIREDDGLYLYKVGKKELAASKILDALGVPHVTYKEADSYRLEQIADEAHIKKIHDSGEKIVKCKIISSEETAIVPWEDFQVYCSYHDENEYDFIRKKDPDRYYSMQVADYILGNEDRHGANFGFFMDNRNGKLKGLYPLMDHDHAFSEEKDIPSQTSEFDETLQEAAIKAVRYTDVKFDRVLKMDRPEELGEKDWSMILERCRELKQDQKLHQYCEQCEQTMEE</sequence>
<protein>
    <recommendedName>
        <fullName evidence="3">HipA-like C-terminal domain-containing protein</fullName>
    </recommendedName>
</protein>
<comment type="caution">
    <text evidence="1">The sequence shown here is derived from an EMBL/GenBank/DDBJ whole genome shotgun (WGS) entry which is preliminary data.</text>
</comment>
<evidence type="ECO:0000313" key="2">
    <source>
        <dbReference type="Proteomes" id="UP000261023"/>
    </source>
</evidence>
<proteinExistence type="predicted"/>
<reference evidence="1 2" key="1">
    <citation type="submission" date="2018-08" db="EMBL/GenBank/DDBJ databases">
        <title>A genome reference for cultivated species of the human gut microbiota.</title>
        <authorList>
            <person name="Zou Y."/>
            <person name="Xue W."/>
            <person name="Luo G."/>
        </authorList>
    </citation>
    <scope>NUCLEOTIDE SEQUENCE [LARGE SCALE GENOMIC DNA]</scope>
    <source>
        <strain evidence="1 2">AF19-13AC</strain>
    </source>
</reference>
<dbReference type="Gene3D" id="1.10.1070.20">
    <property type="match status" value="1"/>
</dbReference>